<dbReference type="Proteomes" id="UP000245119">
    <property type="component" value="Linkage Group LG9"/>
</dbReference>
<dbReference type="AlphaFoldDB" id="A0A2T7NVI5"/>
<dbReference type="PANTHER" id="PTHR11616">
    <property type="entry name" value="SODIUM/CHLORIDE DEPENDENT TRANSPORTER"/>
    <property type="match status" value="1"/>
</dbReference>
<evidence type="ECO:0000256" key="6">
    <source>
        <dbReference type="PIRSR" id="PIRSR600175-1"/>
    </source>
</evidence>
<feature type="binding site" evidence="6">
    <location>
        <position position="489"/>
    </location>
    <ligand>
        <name>Na(+)</name>
        <dbReference type="ChEBI" id="CHEBI:29101"/>
        <label>1</label>
    </ligand>
</feature>
<evidence type="ECO:0000256" key="7">
    <source>
        <dbReference type="PIRSR" id="PIRSR600175-2"/>
    </source>
</evidence>
<protein>
    <recommendedName>
        <fullName evidence="8">Transporter</fullName>
    </recommendedName>
</protein>
<feature type="region of interest" description="Disordered" evidence="9">
    <location>
        <begin position="1"/>
        <end position="100"/>
    </location>
</feature>
<evidence type="ECO:0000256" key="2">
    <source>
        <dbReference type="ARBA" id="ARBA00022448"/>
    </source>
</evidence>
<feature type="compositionally biased region" description="Polar residues" evidence="9">
    <location>
        <begin position="55"/>
        <end position="90"/>
    </location>
</feature>
<evidence type="ECO:0000256" key="9">
    <source>
        <dbReference type="SAM" id="MobiDB-lite"/>
    </source>
</evidence>
<keyword evidence="7" id="KW-1015">Disulfide bond</keyword>
<feature type="transmembrane region" description="Helical" evidence="10">
    <location>
        <begin position="472"/>
        <end position="494"/>
    </location>
</feature>
<dbReference type="EMBL" id="PZQS01000009">
    <property type="protein sequence ID" value="PVD25181.1"/>
    <property type="molecule type" value="Genomic_DNA"/>
</dbReference>
<evidence type="ECO:0000313" key="12">
    <source>
        <dbReference type="Proteomes" id="UP000245119"/>
    </source>
</evidence>
<evidence type="ECO:0000256" key="10">
    <source>
        <dbReference type="SAM" id="Phobius"/>
    </source>
</evidence>
<dbReference type="PROSITE" id="PS00610">
    <property type="entry name" value="NA_NEUROTRAN_SYMP_1"/>
    <property type="match status" value="1"/>
</dbReference>
<feature type="transmembrane region" description="Helical" evidence="10">
    <location>
        <begin position="546"/>
        <end position="569"/>
    </location>
</feature>
<feature type="transmembrane region" description="Helical" evidence="10">
    <location>
        <begin position="143"/>
        <end position="164"/>
    </location>
</feature>
<feature type="transmembrane region" description="Helical" evidence="10">
    <location>
        <begin position="333"/>
        <end position="350"/>
    </location>
</feature>
<dbReference type="OMA" id="NDIRIMT"/>
<evidence type="ECO:0000313" key="11">
    <source>
        <dbReference type="EMBL" id="PVD25181.1"/>
    </source>
</evidence>
<evidence type="ECO:0000256" key="4">
    <source>
        <dbReference type="ARBA" id="ARBA00022989"/>
    </source>
</evidence>
<dbReference type="Pfam" id="PF00209">
    <property type="entry name" value="SNF"/>
    <property type="match status" value="1"/>
</dbReference>
<feature type="transmembrane region" description="Helical" evidence="10">
    <location>
        <begin position="415"/>
        <end position="440"/>
    </location>
</feature>
<dbReference type="OrthoDB" id="6581954at2759"/>
<evidence type="ECO:0000256" key="5">
    <source>
        <dbReference type="ARBA" id="ARBA00023136"/>
    </source>
</evidence>
<evidence type="ECO:0000256" key="8">
    <source>
        <dbReference type="RuleBase" id="RU003732"/>
    </source>
</evidence>
<keyword evidence="8" id="KW-0769">Symport</keyword>
<keyword evidence="6" id="KW-0915">Sodium</keyword>
<keyword evidence="2 8" id="KW-0813">Transport</keyword>
<feature type="transmembrane region" description="Helical" evidence="10">
    <location>
        <begin position="629"/>
        <end position="649"/>
    </location>
</feature>
<dbReference type="GO" id="GO:0046872">
    <property type="term" value="F:metal ion binding"/>
    <property type="evidence" value="ECO:0007669"/>
    <property type="project" value="UniProtKB-KW"/>
</dbReference>
<keyword evidence="6" id="KW-0479">Metal-binding</keyword>
<dbReference type="PROSITE" id="PS50267">
    <property type="entry name" value="NA_NEUROTRAN_SYMP_3"/>
    <property type="match status" value="1"/>
</dbReference>
<accession>A0A2T7NVI5</accession>
<dbReference type="PANTHER" id="PTHR11616:SF240">
    <property type="entry name" value="BLOATED TUBULES, ISOFORM B-RELATED"/>
    <property type="match status" value="1"/>
</dbReference>
<feature type="binding site" evidence="6">
    <location>
        <position position="121"/>
    </location>
    <ligand>
        <name>Na(+)</name>
        <dbReference type="ChEBI" id="CHEBI:29101"/>
        <label>1</label>
    </ligand>
</feature>
<evidence type="ECO:0000256" key="3">
    <source>
        <dbReference type="ARBA" id="ARBA00022692"/>
    </source>
</evidence>
<evidence type="ECO:0000256" key="1">
    <source>
        <dbReference type="ARBA" id="ARBA00004141"/>
    </source>
</evidence>
<feature type="transmembrane region" description="Helical" evidence="10">
    <location>
        <begin position="306"/>
        <end position="324"/>
    </location>
</feature>
<feature type="binding site" evidence="6">
    <location>
        <position position="486"/>
    </location>
    <ligand>
        <name>Na(+)</name>
        <dbReference type="ChEBI" id="CHEBI:29101"/>
        <label>1</label>
    </ligand>
</feature>
<dbReference type="PRINTS" id="PR00176">
    <property type="entry name" value="NANEUSMPORT"/>
</dbReference>
<organism evidence="11 12">
    <name type="scientific">Pomacea canaliculata</name>
    <name type="common">Golden apple snail</name>
    <dbReference type="NCBI Taxonomy" id="400727"/>
    <lineage>
        <taxon>Eukaryota</taxon>
        <taxon>Metazoa</taxon>
        <taxon>Spiralia</taxon>
        <taxon>Lophotrochozoa</taxon>
        <taxon>Mollusca</taxon>
        <taxon>Gastropoda</taxon>
        <taxon>Caenogastropoda</taxon>
        <taxon>Architaenioglossa</taxon>
        <taxon>Ampullarioidea</taxon>
        <taxon>Ampullariidae</taxon>
        <taxon>Pomacea</taxon>
    </lineage>
</organism>
<reference evidence="11 12" key="1">
    <citation type="submission" date="2018-04" db="EMBL/GenBank/DDBJ databases">
        <title>The genome of golden apple snail Pomacea canaliculata provides insight into stress tolerance and invasive adaptation.</title>
        <authorList>
            <person name="Liu C."/>
            <person name="Liu B."/>
            <person name="Ren Y."/>
            <person name="Zhang Y."/>
            <person name="Wang H."/>
            <person name="Li S."/>
            <person name="Jiang F."/>
            <person name="Yin L."/>
            <person name="Zhang G."/>
            <person name="Qian W."/>
            <person name="Fan W."/>
        </authorList>
    </citation>
    <scope>NUCLEOTIDE SEQUENCE [LARGE SCALE GENOMIC DNA]</scope>
    <source>
        <strain evidence="11">SZHN2017</strain>
        <tissue evidence="11">Muscle</tissue>
    </source>
</reference>
<gene>
    <name evidence="11" type="ORF">C0Q70_15679</name>
</gene>
<feature type="transmembrane region" description="Helical" evidence="10">
    <location>
        <begin position="382"/>
        <end position="403"/>
    </location>
</feature>
<dbReference type="InterPro" id="IPR037272">
    <property type="entry name" value="SNS_sf"/>
</dbReference>
<keyword evidence="5 10" id="KW-0472">Membrane</keyword>
<dbReference type="GO" id="GO:0005886">
    <property type="term" value="C:plasma membrane"/>
    <property type="evidence" value="ECO:0007669"/>
    <property type="project" value="TreeGrafter"/>
</dbReference>
<keyword evidence="4 10" id="KW-1133">Transmembrane helix</keyword>
<feature type="transmembrane region" description="Helical" evidence="10">
    <location>
        <begin position="515"/>
        <end position="540"/>
    </location>
</feature>
<feature type="transmembrane region" description="Helical" evidence="10">
    <location>
        <begin position="590"/>
        <end position="609"/>
    </location>
</feature>
<feature type="transmembrane region" description="Helical" evidence="10">
    <location>
        <begin position="113"/>
        <end position="131"/>
    </location>
</feature>
<dbReference type="InterPro" id="IPR000175">
    <property type="entry name" value="Na/ntran_symport"/>
</dbReference>
<keyword evidence="3 8" id="KW-0812">Transmembrane</keyword>
<feature type="binding site" evidence="6">
    <location>
        <position position="490"/>
    </location>
    <ligand>
        <name>Na(+)</name>
        <dbReference type="ChEBI" id="CHEBI:29101"/>
        <label>1</label>
    </ligand>
</feature>
<feature type="transmembrane region" description="Helical" evidence="10">
    <location>
        <begin position="185"/>
        <end position="212"/>
    </location>
</feature>
<keyword evidence="12" id="KW-1185">Reference proteome</keyword>
<sequence>MVGSGRTNAEELTKPVATGDNTQWREREDWNGAVDGSHGYNTRYLRPGARRGPQRNGSFPGNGVTLSQGSLDNTSTSDTHTREGSVTGSEHPSPLYANDENAERGNWSGRFDFLLSLLGYAVGLGSIWRFPYLCFRNGGGAFLFPYLIMTVVIGTPVFFLEASLGQFCSAGPMACWDFAPLFKGLGIAMVMVSALTSIYYNMIMGWSLYYLFASFTSNLPWRTCDNPEWNTQDCSLKLPLVDCKKGEKLEDGTCNDATSGSFLGIWNYSVFTNATGRRRISPSEEYWNGRALKISSGIDDFGTPKWDMTLCLLLAWILCFLCLLKGIKTTGKVVYFTAIFPYVVLIILFFRGVTLDNAGEGIKYYIIPDFGRLADARVWNDAANQVFFALSVAGGGLITLSSYNRFKNNIFRDTMIVVISDTATCIFGGFVIFSFLGYMAGQLGLEVKDVVKDGAGLAFVVYPEAVSSLPPATLWAILFFIMLLTLGLDSQFAMVETVLTGILDQFPHLRPKKSFVILIICIVFFFLGLPLACPGGMYLLQLMDSYAGGLTLIIVAFFEIVAVIYVYGCNRFCRDIHIMIGTNIFIYWKVTWMVLSPLTIAFIFIFMLVDYSPSKYGDYLYPRWADGVGWLFALSSIIFIPLTMVYKLCRETEGDTVLQKLRLLTTPKTTWGPALPKFRELVDYVDGFEVDPHKTRMQERFPSWHTNKAFVSDTKSSPLQPTHAPLGLRSQSMYSGFSGISGGSTNTYETNV</sequence>
<comment type="subcellular location">
    <subcellularLocation>
        <location evidence="1">Membrane</location>
        <topology evidence="1">Multi-pass membrane protein</topology>
    </subcellularLocation>
</comment>
<feature type="binding site" evidence="6">
    <location>
        <position position="122"/>
    </location>
    <ligand>
        <name>Na(+)</name>
        <dbReference type="ChEBI" id="CHEBI:29101"/>
        <label>1</label>
    </ligand>
</feature>
<proteinExistence type="inferred from homology"/>
<dbReference type="GO" id="GO:0015375">
    <property type="term" value="F:glycine:sodium symporter activity"/>
    <property type="evidence" value="ECO:0007669"/>
    <property type="project" value="TreeGrafter"/>
</dbReference>
<comment type="caution">
    <text evidence="11">The sequence shown here is derived from an EMBL/GenBank/DDBJ whole genome shotgun (WGS) entry which is preliminary data.</text>
</comment>
<feature type="disulfide bond" evidence="7">
    <location>
        <begin position="224"/>
        <end position="234"/>
    </location>
</feature>
<name>A0A2T7NVI5_POMCA</name>
<dbReference type="SUPFAM" id="SSF161070">
    <property type="entry name" value="SNF-like"/>
    <property type="match status" value="1"/>
</dbReference>
<comment type="similarity">
    <text evidence="8">Belongs to the sodium:neurotransmitter symporter (SNF) (TC 2.A.22) family.</text>
</comment>
<feature type="binding site" evidence="6">
    <location>
        <position position="119"/>
    </location>
    <ligand>
        <name>Na(+)</name>
        <dbReference type="ChEBI" id="CHEBI:29101"/>
        <label>1</label>
    </ligand>
</feature>